<dbReference type="OrthoDB" id="74460at2759"/>
<protein>
    <recommendedName>
        <fullName evidence="1">Jacalin-type lectin domain-containing protein</fullName>
    </recommendedName>
</protein>
<proteinExistence type="predicted"/>
<dbReference type="PANTHER" id="PTHR21054:SF2">
    <property type="entry name" value="MIP04191P"/>
    <property type="match status" value="1"/>
</dbReference>
<name>I2GZ58_HENB6</name>
<dbReference type="InterPro" id="IPR001229">
    <property type="entry name" value="Jacalin-like_lectin_dom"/>
</dbReference>
<dbReference type="PROSITE" id="PS51752">
    <property type="entry name" value="JACALIN_LECTIN"/>
    <property type="match status" value="1"/>
</dbReference>
<dbReference type="SUPFAM" id="SSF51101">
    <property type="entry name" value="Mannose-binding lectins"/>
    <property type="match status" value="1"/>
</dbReference>
<dbReference type="FunCoup" id="I2GZ58">
    <property type="interactions" value="65"/>
</dbReference>
<dbReference type="GeneID" id="14494230"/>
<dbReference type="EMBL" id="HE806317">
    <property type="protein sequence ID" value="CCH59410.1"/>
    <property type="molecule type" value="Genomic_DNA"/>
</dbReference>
<gene>
    <name evidence="2" type="primary">TBLA0B05840</name>
    <name evidence="2" type="ORF">TBLA_0B05840</name>
</gene>
<dbReference type="Pfam" id="PF01419">
    <property type="entry name" value="Jacalin"/>
    <property type="match status" value="1"/>
</dbReference>
<dbReference type="OMA" id="MFRNNFG"/>
<dbReference type="KEGG" id="tbl:TBLA_0B05840"/>
<evidence type="ECO:0000259" key="1">
    <source>
        <dbReference type="PROSITE" id="PS51752"/>
    </source>
</evidence>
<dbReference type="Gene3D" id="2.100.10.30">
    <property type="entry name" value="Jacalin-like lectin domain"/>
    <property type="match status" value="1"/>
</dbReference>
<dbReference type="InterPro" id="IPR021917">
    <property type="entry name" value="Unchr_Zn-peptidase-like"/>
</dbReference>
<dbReference type="RefSeq" id="XP_004178929.1">
    <property type="nucleotide sequence ID" value="XM_004178881.1"/>
</dbReference>
<evidence type="ECO:0000313" key="2">
    <source>
        <dbReference type="EMBL" id="CCH59410.1"/>
    </source>
</evidence>
<dbReference type="HOGENOM" id="CLU_009601_2_1_1"/>
<sequence length="690" mass="76511">MTQDIELFNLEDGIQLVSPCIIVHGQVVKKNGASTIQIQHPQLPPLTYPINETHFKATIMLSPGENRFTFITNTNVSRVITCFYSPLTQNLPIHLCLLLAKDSPMVYDAPKTQIQRENGNGLDLAIKKLRVGARLMQAFTNEQMLRNGFGQRTFSFVEEYAWDTTFKQNVAMRNTVKIHILRSDKTTAEIRSHNVAQQNPKASDSGALFSWAIDAVKNTDWYKNSEHPVQAACMIMDAHWDGKFITGHAALGGGTADVKMAIFGSHGLYSWPTCIEDLIPYYQDETRTSLNEVANDNGECGTHWECLNITLGAFLHEIGHSLGSPHQVNGIMLRDYVTLNRSFMTKEAFSVRTNSYGAAPPIFPKEECTWNRLDLLRYIYKPSCTVPTDYYDPSFMKPHRLSNYGVSAPTVYPLGNNSARIVSKTGIYCLSVIYDDLERGHMEWLPKSLGGEGPIRELIVNLKQLQDLLPADQVAKHGNDFSVRIMAVNSDDQNISNFPELLKVKQISMDKYGLSKGVLGVKSPILGDPNRGEDIGIVPIRIKDVIAVRVYHGGALDGLRFYYGKDSGAQGGKAPSIPPRTYMSSVSDKMKNFSISDKSPSVLFGNQTNNYSDVNLEKGEIITGFNLRKGVWIDAIQILTSHGRITSMFGNATGGSGGELNPPQGQYILGLYGRVGQWVDAMGIVYGHSP</sequence>
<dbReference type="PANTHER" id="PTHR21054">
    <property type="entry name" value="ZINC METALLOPROTEINASE-RELATED"/>
    <property type="match status" value="1"/>
</dbReference>
<dbReference type="Proteomes" id="UP000002866">
    <property type="component" value="Chromosome 2"/>
</dbReference>
<dbReference type="eggNOG" id="KOG4525">
    <property type="taxonomic scope" value="Eukaryota"/>
</dbReference>
<dbReference type="GO" id="GO:0005737">
    <property type="term" value="C:cytoplasm"/>
    <property type="evidence" value="ECO:0007669"/>
    <property type="project" value="TreeGrafter"/>
</dbReference>
<dbReference type="InParanoid" id="I2GZ58"/>
<dbReference type="AlphaFoldDB" id="I2GZ58"/>
<dbReference type="InterPro" id="IPR036404">
    <property type="entry name" value="Jacalin-like_lectin_dom_sf"/>
</dbReference>
<reference evidence="2 3" key="1">
    <citation type="journal article" date="2011" name="Proc. Natl. Acad. Sci. U.S.A.">
        <title>Evolutionary erosion of yeast sex chromosomes by mating-type switching accidents.</title>
        <authorList>
            <person name="Gordon J.L."/>
            <person name="Armisen D."/>
            <person name="Proux-Wera E."/>
            <person name="Oheigeartaigh S.S."/>
            <person name="Byrne K.P."/>
            <person name="Wolfe K.H."/>
        </authorList>
    </citation>
    <scope>NUCLEOTIDE SEQUENCE [LARGE SCALE GENOMIC DNA]</scope>
    <source>
        <strain evidence="3">ATCC 34711 / CBS 6284 / DSM 70876 / NBRC 10599 / NRRL Y-10934 / UCD 77-7</strain>
    </source>
</reference>
<accession>I2GZ58</accession>
<dbReference type="Pfam" id="PF12044">
    <property type="entry name" value="Metallopep"/>
    <property type="match status" value="1"/>
</dbReference>
<evidence type="ECO:0000313" key="3">
    <source>
        <dbReference type="Proteomes" id="UP000002866"/>
    </source>
</evidence>
<dbReference type="InterPro" id="IPR053002">
    <property type="entry name" value="Metalloproteinase_M10B"/>
</dbReference>
<organism evidence="2 3">
    <name type="scientific">Henningerozyma blattae (strain ATCC 34711 / CBS 6284 / DSM 70876 / NBRC 10599 / NRRL Y-10934 / UCD 77-7)</name>
    <name type="common">Yeast</name>
    <name type="synonym">Tetrapisispora blattae</name>
    <dbReference type="NCBI Taxonomy" id="1071380"/>
    <lineage>
        <taxon>Eukaryota</taxon>
        <taxon>Fungi</taxon>
        <taxon>Dikarya</taxon>
        <taxon>Ascomycota</taxon>
        <taxon>Saccharomycotina</taxon>
        <taxon>Saccharomycetes</taxon>
        <taxon>Saccharomycetales</taxon>
        <taxon>Saccharomycetaceae</taxon>
        <taxon>Henningerozyma</taxon>
    </lineage>
</organism>
<keyword evidence="3" id="KW-1185">Reference proteome</keyword>
<feature type="domain" description="Jacalin-type lectin" evidence="1">
    <location>
        <begin position="520"/>
        <end position="688"/>
    </location>
</feature>